<dbReference type="EMBL" id="VCBC01000008">
    <property type="protein sequence ID" value="TLU65088.1"/>
    <property type="molecule type" value="Genomic_DNA"/>
</dbReference>
<comment type="caution">
    <text evidence="2">The sequence shown here is derived from an EMBL/GenBank/DDBJ whole genome shotgun (WGS) entry which is preliminary data.</text>
</comment>
<proteinExistence type="predicted"/>
<keyword evidence="1" id="KW-0732">Signal</keyword>
<dbReference type="RefSeq" id="WP_138319758.1">
    <property type="nucleotide sequence ID" value="NZ_VCBC01000008.1"/>
</dbReference>
<evidence type="ECO:0000256" key="1">
    <source>
        <dbReference type="SAM" id="SignalP"/>
    </source>
</evidence>
<keyword evidence="3" id="KW-1185">Reference proteome</keyword>
<accession>A0A5R9IT38</accession>
<dbReference type="OrthoDB" id="195620at2"/>
<evidence type="ECO:0000313" key="2">
    <source>
        <dbReference type="EMBL" id="TLU65088.1"/>
    </source>
</evidence>
<protein>
    <submittedName>
        <fullName evidence="2">DUF3016 domain-containing protein</fullName>
    </submittedName>
</protein>
<dbReference type="InterPro" id="IPR021557">
    <property type="entry name" value="DUF3016"/>
</dbReference>
<dbReference type="AlphaFoldDB" id="A0A5R9IT38"/>
<dbReference type="Proteomes" id="UP000307790">
    <property type="component" value="Unassembled WGS sequence"/>
</dbReference>
<sequence length="168" mass="18729">MNKLLMAILAILLVSCSSTEQAPKNVTVTDRNVTVTLLNTADFSDIDAGNTMVQSKFEDSVAKSLAEALADSVEERNVTIELKFSDIDLAGETRFNAQEIRVLKDSYIPRMEFEYEIKDAAGSVVKTETANIKDMGYLSRTLFGLEANESFGYDRRLLVEYFKEVFSG</sequence>
<evidence type="ECO:0000313" key="3">
    <source>
        <dbReference type="Proteomes" id="UP000307790"/>
    </source>
</evidence>
<dbReference type="Pfam" id="PF11454">
    <property type="entry name" value="DUF3016"/>
    <property type="match status" value="1"/>
</dbReference>
<name>A0A5R9IT38_9GAMM</name>
<feature type="chain" id="PRO_5024358950" evidence="1">
    <location>
        <begin position="23"/>
        <end position="168"/>
    </location>
</feature>
<reference evidence="2 3" key="1">
    <citation type="submission" date="2019-05" db="EMBL/GenBank/DDBJ databases">
        <title>Genome sequences of Thalassotalea litorea 1K03283.</title>
        <authorList>
            <person name="Zhang D."/>
        </authorList>
    </citation>
    <scope>NUCLEOTIDE SEQUENCE [LARGE SCALE GENOMIC DNA]</scope>
    <source>
        <strain evidence="2 3">MCCC 1K03283</strain>
    </source>
</reference>
<gene>
    <name evidence="2" type="ORF">FE810_09175</name>
</gene>
<organism evidence="2 3">
    <name type="scientific">Thalassotalea litorea</name>
    <dbReference type="NCBI Taxonomy" id="2020715"/>
    <lineage>
        <taxon>Bacteria</taxon>
        <taxon>Pseudomonadati</taxon>
        <taxon>Pseudomonadota</taxon>
        <taxon>Gammaproteobacteria</taxon>
        <taxon>Alteromonadales</taxon>
        <taxon>Colwelliaceae</taxon>
        <taxon>Thalassotalea</taxon>
    </lineage>
</organism>
<dbReference type="PROSITE" id="PS51257">
    <property type="entry name" value="PROKAR_LIPOPROTEIN"/>
    <property type="match status" value="1"/>
</dbReference>
<feature type="signal peptide" evidence="1">
    <location>
        <begin position="1"/>
        <end position="22"/>
    </location>
</feature>